<proteinExistence type="inferred from homology"/>
<feature type="chain" id="PRO_5016730270" evidence="2">
    <location>
        <begin position="40"/>
        <end position="417"/>
    </location>
</feature>
<feature type="signal peptide" evidence="2">
    <location>
        <begin position="1"/>
        <end position="39"/>
    </location>
</feature>
<dbReference type="InterPro" id="IPR011055">
    <property type="entry name" value="Dup_hybrid_motif"/>
</dbReference>
<keyword evidence="5" id="KW-1185">Reference proteome</keyword>
<dbReference type="InParanoid" id="A0A371RFL7"/>
<dbReference type="PANTHER" id="PTHR21666:SF263">
    <property type="entry name" value="MUREIN HYDROLASE ACTIVATOR NLPD"/>
    <property type="match status" value="1"/>
</dbReference>
<protein>
    <submittedName>
        <fullName evidence="4">LysM peptidoglycan-binding domain-containing protein</fullName>
    </submittedName>
</protein>
<comment type="similarity">
    <text evidence="1">Belongs to the E.coli NlpD/Haemophilus LppB family.</text>
</comment>
<dbReference type="Pfam" id="PF01551">
    <property type="entry name" value="Peptidase_M23"/>
    <property type="match status" value="1"/>
</dbReference>
<accession>A0A371RFL7</accession>
<dbReference type="GO" id="GO:0004222">
    <property type="term" value="F:metalloendopeptidase activity"/>
    <property type="evidence" value="ECO:0007669"/>
    <property type="project" value="TreeGrafter"/>
</dbReference>
<comment type="caution">
    <text evidence="4">The sequence shown here is derived from an EMBL/GenBank/DDBJ whole genome shotgun (WGS) entry which is preliminary data.</text>
</comment>
<dbReference type="InterPro" id="IPR050570">
    <property type="entry name" value="Cell_wall_metabolism_enzyme"/>
</dbReference>
<dbReference type="PANTHER" id="PTHR21666">
    <property type="entry name" value="PEPTIDASE-RELATED"/>
    <property type="match status" value="1"/>
</dbReference>
<dbReference type="Pfam" id="PF01476">
    <property type="entry name" value="LysM"/>
    <property type="match status" value="2"/>
</dbReference>
<dbReference type="SUPFAM" id="SSF54106">
    <property type="entry name" value="LysM domain"/>
    <property type="match status" value="1"/>
</dbReference>
<dbReference type="AlphaFoldDB" id="A0A371RFL7"/>
<evidence type="ECO:0000259" key="3">
    <source>
        <dbReference type="PROSITE" id="PS51782"/>
    </source>
</evidence>
<feature type="domain" description="LysM" evidence="3">
    <location>
        <begin position="61"/>
        <end position="105"/>
    </location>
</feature>
<evidence type="ECO:0000313" key="4">
    <source>
        <dbReference type="EMBL" id="RFB04242.1"/>
    </source>
</evidence>
<dbReference type="SMART" id="SM00257">
    <property type="entry name" value="LysM"/>
    <property type="match status" value="2"/>
</dbReference>
<organism evidence="4 5">
    <name type="scientific">Parvularcula marina</name>
    <dbReference type="NCBI Taxonomy" id="2292771"/>
    <lineage>
        <taxon>Bacteria</taxon>
        <taxon>Pseudomonadati</taxon>
        <taxon>Pseudomonadota</taxon>
        <taxon>Alphaproteobacteria</taxon>
        <taxon>Parvularculales</taxon>
        <taxon>Parvularculaceae</taxon>
        <taxon>Parvularcula</taxon>
    </lineage>
</organism>
<evidence type="ECO:0000256" key="1">
    <source>
        <dbReference type="ARBA" id="ARBA00038420"/>
    </source>
</evidence>
<dbReference type="InterPro" id="IPR036779">
    <property type="entry name" value="LysM_dom_sf"/>
</dbReference>
<dbReference type="Proteomes" id="UP000264589">
    <property type="component" value="Unassembled WGS sequence"/>
</dbReference>
<dbReference type="InterPro" id="IPR018392">
    <property type="entry name" value="LysM"/>
</dbReference>
<dbReference type="FunCoup" id="A0A371RFL7">
    <property type="interactions" value="112"/>
</dbReference>
<dbReference type="PROSITE" id="PS51782">
    <property type="entry name" value="LYSM"/>
    <property type="match status" value="2"/>
</dbReference>
<reference evidence="4 5" key="1">
    <citation type="submission" date="2018-08" db="EMBL/GenBank/DDBJ databases">
        <title>Parvularcula sp. SM1705, isolated from surface water of the South Sea China.</title>
        <authorList>
            <person name="Sun L."/>
        </authorList>
    </citation>
    <scope>NUCLEOTIDE SEQUENCE [LARGE SCALE GENOMIC DNA]</scope>
    <source>
        <strain evidence="4 5">SM1705</strain>
    </source>
</reference>
<dbReference type="Gene3D" id="2.70.70.10">
    <property type="entry name" value="Glucose Permease (Domain IIA)"/>
    <property type="match status" value="1"/>
</dbReference>
<gene>
    <name evidence="4" type="ORF">DX908_02445</name>
</gene>
<name>A0A371RFL7_9PROT</name>
<dbReference type="EMBL" id="QUQO01000001">
    <property type="protein sequence ID" value="RFB04242.1"/>
    <property type="molecule type" value="Genomic_DNA"/>
</dbReference>
<evidence type="ECO:0000313" key="5">
    <source>
        <dbReference type="Proteomes" id="UP000264589"/>
    </source>
</evidence>
<sequence>MVCSLSIHQDSGVTPMRSSTLALASISLVALAGAAVASAAVAEEIPAAYRTTASSPVIEKTVIMVQPGDTVYALGRRYGVKPTDIIALNDIPAPYHLAVGEEIILPQKLQKMAAPLPQPVSTGPISGQSALPASPAPLKKDVQMIQASATSAPTQLEYSTVAAVPEKLPPAVERLDAIYTVRPGDTMYSLSRRFEIGLEELAAANNVPAPYTLSVSQRLIIPGAMTAPETIQTETAPAPAEQLASLETSEEAQMAARELGVVPAVADSSDTEDNAILISKTGDSRFSWPIRGAIIEGYGTTKEGLRNDGINIAAPIGAPIRAAADGEVIYTGAELDGYGNLLLVRHIDGWVSAYAHTDSIMVKKGDMVRQGQVVAKVGRTGSVEAPQLHFELRHELQPRDPLAALEGRDIMAASYTQ</sequence>
<dbReference type="CDD" id="cd12797">
    <property type="entry name" value="M23_peptidase"/>
    <property type="match status" value="1"/>
</dbReference>
<dbReference type="InterPro" id="IPR016047">
    <property type="entry name" value="M23ase_b-sheet_dom"/>
</dbReference>
<dbReference type="CDD" id="cd00118">
    <property type="entry name" value="LysM"/>
    <property type="match status" value="2"/>
</dbReference>
<feature type="domain" description="LysM" evidence="3">
    <location>
        <begin position="177"/>
        <end position="221"/>
    </location>
</feature>
<evidence type="ECO:0000256" key="2">
    <source>
        <dbReference type="SAM" id="SignalP"/>
    </source>
</evidence>
<dbReference type="SUPFAM" id="SSF51261">
    <property type="entry name" value="Duplicated hybrid motif"/>
    <property type="match status" value="1"/>
</dbReference>
<dbReference type="Gene3D" id="3.10.350.10">
    <property type="entry name" value="LysM domain"/>
    <property type="match status" value="2"/>
</dbReference>
<keyword evidence="2" id="KW-0732">Signal</keyword>